<proteinExistence type="predicted"/>
<evidence type="ECO:0000313" key="9">
    <source>
        <dbReference type="Proteomes" id="UP001464891"/>
    </source>
</evidence>
<dbReference type="Proteomes" id="UP001464891">
    <property type="component" value="Unassembled WGS sequence"/>
</dbReference>
<organism evidence="8 9">
    <name type="scientific">Trichocoleus desertorum GB2-A4</name>
    <dbReference type="NCBI Taxonomy" id="2933944"/>
    <lineage>
        <taxon>Bacteria</taxon>
        <taxon>Bacillati</taxon>
        <taxon>Cyanobacteriota</taxon>
        <taxon>Cyanophyceae</taxon>
        <taxon>Leptolyngbyales</taxon>
        <taxon>Trichocoleusaceae</taxon>
        <taxon>Trichocoleus</taxon>
    </lineage>
</organism>
<protein>
    <submittedName>
        <fullName evidence="8">ATP-dependent helicase</fullName>
    </submittedName>
</protein>
<dbReference type="InterPro" id="IPR013986">
    <property type="entry name" value="DExx_box_DNA_helicase_dom_sf"/>
</dbReference>
<accession>A0ABV0JC34</accession>
<gene>
    <name evidence="8" type="ORF">NC998_19720</name>
</gene>
<evidence type="ECO:0000256" key="3">
    <source>
        <dbReference type="ARBA" id="ARBA00022806"/>
    </source>
</evidence>
<dbReference type="GO" id="GO:0004386">
    <property type="term" value="F:helicase activity"/>
    <property type="evidence" value="ECO:0007669"/>
    <property type="project" value="UniProtKB-KW"/>
</dbReference>
<dbReference type="PANTHER" id="PTHR11070">
    <property type="entry name" value="UVRD / RECB / PCRA DNA HELICASE FAMILY MEMBER"/>
    <property type="match status" value="1"/>
</dbReference>
<feature type="domain" description="UvrD-like helicase ATP-binding" evidence="7">
    <location>
        <begin position="30"/>
        <end position="357"/>
    </location>
</feature>
<dbReference type="EMBL" id="JAMPKM010000014">
    <property type="protein sequence ID" value="MEP0819333.1"/>
    <property type="molecule type" value="Genomic_DNA"/>
</dbReference>
<name>A0ABV0JC34_9CYAN</name>
<evidence type="ECO:0000256" key="4">
    <source>
        <dbReference type="ARBA" id="ARBA00022840"/>
    </source>
</evidence>
<evidence type="ECO:0000256" key="6">
    <source>
        <dbReference type="PROSITE-ProRule" id="PRU00560"/>
    </source>
</evidence>
<keyword evidence="9" id="KW-1185">Reference proteome</keyword>
<dbReference type="InterPro" id="IPR000212">
    <property type="entry name" value="DNA_helicase_UvrD/REP"/>
</dbReference>
<dbReference type="RefSeq" id="WP_190439940.1">
    <property type="nucleotide sequence ID" value="NZ_JAMPKM010000014.1"/>
</dbReference>
<reference evidence="8 9" key="1">
    <citation type="submission" date="2022-04" db="EMBL/GenBank/DDBJ databases">
        <title>Positive selection, recombination, and allopatry shape intraspecific diversity of widespread and dominant cyanobacteria.</title>
        <authorList>
            <person name="Wei J."/>
            <person name="Shu W."/>
            <person name="Hu C."/>
        </authorList>
    </citation>
    <scope>NUCLEOTIDE SEQUENCE [LARGE SCALE GENOMIC DNA]</scope>
    <source>
        <strain evidence="8 9">GB2-A4</strain>
    </source>
</reference>
<dbReference type="CDD" id="cd17932">
    <property type="entry name" value="DEXQc_UvrD"/>
    <property type="match status" value="1"/>
</dbReference>
<comment type="caution">
    <text evidence="8">The sequence shown here is derived from an EMBL/GenBank/DDBJ whole genome shotgun (WGS) entry which is preliminary data.</text>
</comment>
<evidence type="ECO:0000313" key="8">
    <source>
        <dbReference type="EMBL" id="MEP0819333.1"/>
    </source>
</evidence>
<keyword evidence="3 6" id="KW-0347">Helicase</keyword>
<dbReference type="Gene3D" id="1.10.10.160">
    <property type="match status" value="1"/>
</dbReference>
<dbReference type="Gene3D" id="3.40.50.300">
    <property type="entry name" value="P-loop containing nucleotide triphosphate hydrolases"/>
    <property type="match status" value="2"/>
</dbReference>
<evidence type="ECO:0000256" key="5">
    <source>
        <dbReference type="ARBA" id="ARBA00023125"/>
    </source>
</evidence>
<dbReference type="Pfam" id="PF00580">
    <property type="entry name" value="UvrD-helicase"/>
    <property type="match status" value="1"/>
</dbReference>
<keyword evidence="5" id="KW-0238">DNA-binding</keyword>
<dbReference type="InterPro" id="IPR027417">
    <property type="entry name" value="P-loop_NTPase"/>
</dbReference>
<evidence type="ECO:0000256" key="1">
    <source>
        <dbReference type="ARBA" id="ARBA00022741"/>
    </source>
</evidence>
<dbReference type="PROSITE" id="PS51198">
    <property type="entry name" value="UVRD_HELICASE_ATP_BIND"/>
    <property type="match status" value="1"/>
</dbReference>
<evidence type="ECO:0000259" key="7">
    <source>
        <dbReference type="PROSITE" id="PS51198"/>
    </source>
</evidence>
<dbReference type="InterPro" id="IPR014016">
    <property type="entry name" value="UvrD-like_ATP-bd"/>
</dbReference>
<sequence>MTFTSPQPTQGLGLIPLEEFYRAYSTFRNLPNDEQAEAIAQPPSEPLFIVAGPGTGKTTCLTVRILKLILVDGVPPKAILATTFTKKAAAELRSRILGWGFQLLEALQTDSQIPTQAKVELAKVDINQVLTGTIDSLCERILRDFRDPGTQPPILADDFVSKTLLLQAGLFKDRRDQNGELDEFLLTLQGSRWNWNVGKKTNLLQEIWDRRFQDQVDWGNFLTSGSSNSEQVAVDLIGEAIADYQQELGDRLMVDFALLEQEVLNRLRRGKLTEFSQQIQVVLVDEYQDTNLLQEGIYFELAEACDGAITVVGDDDQSLYRFRGATVELFSDFGDRYEAVFYRQPSTIFLRTNYRSTRTIIQFVNNYATLDPGYQAVRVQNKPTLLHGPNADVGIPVLGMFRLDMDTLANDLASFIHRIFRGIGYTLPDGTRIECNANGGDLGDCALLCSSPAEYNTSGNQRLPLLLREQLLGKTPPIKVFNPRGQDLTDIDVVAYFGGLLLECLDPGGAIEANTSGLNDSITNTFADWRDAAIRLVSSASAPAGLLEFAQCWALRDPRRAGFRWSPNVPVLALIYGLVHYFPFLHDDPEGQIYLEVFTRQVSACQQVGSFSGRVVTDPDEPGLSEASVKELLRYFLAPIASGTVKVNEDLMEAFPRDRLSILSIHQSKGLEFPLTIVDVGSDFKSNHAAHRFKRFPERGGTPHTMEDLLRPHTDLNAPIRGGRDRTFDDLYRQFFVAYSRPQEVLLLVGLMATLPGGRVPNIATGWNRNGTCPWGGNQPFQMI</sequence>
<keyword evidence="1 6" id="KW-0547">Nucleotide-binding</keyword>
<evidence type="ECO:0000256" key="2">
    <source>
        <dbReference type="ARBA" id="ARBA00022801"/>
    </source>
</evidence>
<dbReference type="PANTHER" id="PTHR11070:SF2">
    <property type="entry name" value="ATP-DEPENDENT DNA HELICASE SRS2"/>
    <property type="match status" value="1"/>
</dbReference>
<keyword evidence="4 6" id="KW-0067">ATP-binding</keyword>
<keyword evidence="2 6" id="KW-0378">Hydrolase</keyword>
<feature type="binding site" evidence="6">
    <location>
        <begin position="51"/>
        <end position="58"/>
    </location>
    <ligand>
        <name>ATP</name>
        <dbReference type="ChEBI" id="CHEBI:30616"/>
    </ligand>
</feature>
<dbReference type="SUPFAM" id="SSF52540">
    <property type="entry name" value="P-loop containing nucleoside triphosphate hydrolases"/>
    <property type="match status" value="1"/>
</dbReference>